<feature type="transmembrane region" description="Helical" evidence="5">
    <location>
        <begin position="182"/>
        <end position="209"/>
    </location>
</feature>
<protein>
    <submittedName>
        <fullName evidence="7">ABC transporter permease subunit</fullName>
    </submittedName>
</protein>
<organism evidence="7 8">
    <name type="scientific">Acidiferrimicrobium australe</name>
    <dbReference type="NCBI Taxonomy" id="2664430"/>
    <lineage>
        <taxon>Bacteria</taxon>
        <taxon>Bacillati</taxon>
        <taxon>Actinomycetota</taxon>
        <taxon>Acidimicrobiia</taxon>
        <taxon>Acidimicrobiales</taxon>
        <taxon>Acidimicrobiaceae</taxon>
        <taxon>Acidiferrimicrobium</taxon>
    </lineage>
</organism>
<dbReference type="InterPro" id="IPR000515">
    <property type="entry name" value="MetI-like"/>
</dbReference>
<feature type="transmembrane region" description="Helical" evidence="5">
    <location>
        <begin position="334"/>
        <end position="352"/>
    </location>
</feature>
<dbReference type="Pfam" id="PF00528">
    <property type="entry name" value="BPD_transp_1"/>
    <property type="match status" value="2"/>
</dbReference>
<feature type="transmembrane region" description="Helical" evidence="5">
    <location>
        <begin position="141"/>
        <end position="161"/>
    </location>
</feature>
<dbReference type="Proteomes" id="UP000437736">
    <property type="component" value="Unassembled WGS sequence"/>
</dbReference>
<reference evidence="7 8" key="1">
    <citation type="submission" date="2019-11" db="EMBL/GenBank/DDBJ databases">
        <title>Acidiferrimicrobium australis gen. nov., sp. nov., an acidophilic and obligately heterotrophic, member of the Actinobacteria that catalyses dissimilatory oxido- reduction of iron isolated from metal-rich acidic water in Chile.</title>
        <authorList>
            <person name="Gonzalez D."/>
            <person name="Huber K."/>
            <person name="Hedrich S."/>
            <person name="Rojas-Villalobos C."/>
            <person name="Quatrini R."/>
            <person name="Dinamarca M.A."/>
            <person name="Schwarz A."/>
            <person name="Canales C."/>
            <person name="Nancucheo I."/>
        </authorList>
    </citation>
    <scope>NUCLEOTIDE SEQUENCE [LARGE SCALE GENOMIC DNA]</scope>
    <source>
        <strain evidence="7 8">USS-CCA1</strain>
    </source>
</reference>
<feature type="transmembrane region" description="Helical" evidence="5">
    <location>
        <begin position="229"/>
        <end position="255"/>
    </location>
</feature>
<dbReference type="CDD" id="cd06261">
    <property type="entry name" value="TM_PBP2"/>
    <property type="match status" value="2"/>
</dbReference>
<feature type="transmembrane region" description="Helical" evidence="5">
    <location>
        <begin position="71"/>
        <end position="89"/>
    </location>
</feature>
<evidence type="ECO:0000256" key="2">
    <source>
        <dbReference type="ARBA" id="ARBA00022692"/>
    </source>
</evidence>
<evidence type="ECO:0000256" key="4">
    <source>
        <dbReference type="ARBA" id="ARBA00023136"/>
    </source>
</evidence>
<keyword evidence="5" id="KW-0813">Transport</keyword>
<comment type="caution">
    <text evidence="7">The sequence shown here is derived from an EMBL/GenBank/DDBJ whole genome shotgun (WGS) entry which is preliminary data.</text>
</comment>
<name>A0ABW9QPS6_9ACTN</name>
<evidence type="ECO:0000313" key="8">
    <source>
        <dbReference type="Proteomes" id="UP000437736"/>
    </source>
</evidence>
<dbReference type="PANTHER" id="PTHR42744:SF1">
    <property type="entry name" value="BINDING-PROTEIN-DEPENDENT TRANSPORT SYSTEMS INNER MEMBRANE COMPONENT"/>
    <property type="match status" value="1"/>
</dbReference>
<proteinExistence type="inferred from homology"/>
<gene>
    <name evidence="7" type="ORF">GHK86_03175</name>
</gene>
<feature type="transmembrane region" description="Helical" evidence="5">
    <location>
        <begin position="543"/>
        <end position="565"/>
    </location>
</feature>
<evidence type="ECO:0000313" key="7">
    <source>
        <dbReference type="EMBL" id="MST31729.1"/>
    </source>
</evidence>
<sequence length="578" mass="61985">MDRMRQFPSRGALRRVGLGPADLVVAAGVAALLYALVRVGSGLHAPFNPVTYPGRIPVDPADLPYDAARSLLRMFIGLAISVVFAFVYATAAARSRRAATVLLPILDILQSVPVLGFLSVTVTAFIALFPHSVLGLECASIFAIFTAMAWNMAFAFYQGLTTQPKELDEAARVMRLTRWERFWTLDVPSAAIPLVWNGMMSFGGAWFFLSASEAISVAGHTYALPGVGSYAASALATGNLAGVGEAIAVMILLVLGTNVLFWRPLVAWSERFRTEQSGSAETPRSAVLGVLRRSRIPSTLSRQLHPAREALDRGTRVFGLADWPLQVDLRRRRVGDLAFAAVVTAACAYGVYDALHYVSRTIGLGAFPHAFALGAVTFLRVVVIVVVSTLIWVPVGIAIGLSPRATRLAQPVVQVAASFPANLVYPAVVALLLVVHVGLDVGGVFLMALGAQWYVLFNVIAGASAVPSDLREAVNAFRLPRWERWKALYLPAVVPAYITGGITAAGGAWNASIVAEVVTFGRHHLVATGIGAYITEATARGDFPAVFVGVVVMSVYVVATNRLVWRRAYRLAEGRFSL</sequence>
<feature type="domain" description="ABC transmembrane type-1" evidence="6">
    <location>
        <begin position="378"/>
        <end position="564"/>
    </location>
</feature>
<accession>A0ABW9QPS6</accession>
<feature type="transmembrane region" description="Helical" evidence="5">
    <location>
        <begin position="413"/>
        <end position="439"/>
    </location>
</feature>
<dbReference type="PROSITE" id="PS50928">
    <property type="entry name" value="ABC_TM1"/>
    <property type="match status" value="2"/>
</dbReference>
<keyword evidence="3 5" id="KW-1133">Transmembrane helix</keyword>
<feature type="transmembrane region" description="Helical" evidence="5">
    <location>
        <begin position="12"/>
        <end position="37"/>
    </location>
</feature>
<dbReference type="Gene3D" id="1.10.3720.10">
    <property type="entry name" value="MetI-like"/>
    <property type="match status" value="2"/>
</dbReference>
<keyword evidence="8" id="KW-1185">Reference proteome</keyword>
<dbReference type="EMBL" id="WJHE01000127">
    <property type="protein sequence ID" value="MST31729.1"/>
    <property type="molecule type" value="Genomic_DNA"/>
</dbReference>
<comment type="similarity">
    <text evidence="5">Belongs to the binding-protein-dependent transport system permease family.</text>
</comment>
<evidence type="ECO:0000256" key="3">
    <source>
        <dbReference type="ARBA" id="ARBA00022989"/>
    </source>
</evidence>
<dbReference type="InterPro" id="IPR035906">
    <property type="entry name" value="MetI-like_sf"/>
</dbReference>
<feature type="transmembrane region" description="Helical" evidence="5">
    <location>
        <begin position="445"/>
        <end position="466"/>
    </location>
</feature>
<feature type="transmembrane region" description="Helical" evidence="5">
    <location>
        <begin position="101"/>
        <end position="129"/>
    </location>
</feature>
<feature type="transmembrane region" description="Helical" evidence="5">
    <location>
        <begin position="487"/>
        <end position="509"/>
    </location>
</feature>
<dbReference type="PANTHER" id="PTHR42744">
    <property type="entry name" value="BINDING-PROTEIN-DEPENDENT TRANSPORT SYSTEMS INNER MEMBRANE COMPONENT"/>
    <property type="match status" value="1"/>
</dbReference>
<comment type="subcellular location">
    <subcellularLocation>
        <location evidence="5">Cell membrane</location>
        <topology evidence="5">Multi-pass membrane protein</topology>
    </subcellularLocation>
    <subcellularLocation>
        <location evidence="1">Membrane</location>
        <topology evidence="1">Multi-pass membrane protein</topology>
    </subcellularLocation>
</comment>
<evidence type="ECO:0000256" key="5">
    <source>
        <dbReference type="RuleBase" id="RU363032"/>
    </source>
</evidence>
<dbReference type="SUPFAM" id="SSF161098">
    <property type="entry name" value="MetI-like"/>
    <property type="match status" value="2"/>
</dbReference>
<feature type="domain" description="ABC transmembrane type-1" evidence="6">
    <location>
        <begin position="67"/>
        <end position="261"/>
    </location>
</feature>
<evidence type="ECO:0000256" key="1">
    <source>
        <dbReference type="ARBA" id="ARBA00004141"/>
    </source>
</evidence>
<keyword evidence="4 5" id="KW-0472">Membrane</keyword>
<feature type="transmembrane region" description="Helical" evidence="5">
    <location>
        <begin position="372"/>
        <end position="401"/>
    </location>
</feature>
<keyword evidence="2 5" id="KW-0812">Transmembrane</keyword>
<evidence type="ECO:0000259" key="6">
    <source>
        <dbReference type="PROSITE" id="PS50928"/>
    </source>
</evidence>